<dbReference type="SMART" id="SM00499">
    <property type="entry name" value="AAI"/>
    <property type="match status" value="1"/>
</dbReference>
<dbReference type="PANTHER" id="PTHR33044">
    <property type="entry name" value="BIFUNCTIONAL INHIBITOR/LIPID-TRANSFER PROTEIN/SEED STORAGE 2S ALBUMIN SUPERFAMILY PROTEIN-RELATED"/>
    <property type="match status" value="1"/>
</dbReference>
<dbReference type="GO" id="GO:0008289">
    <property type="term" value="F:lipid binding"/>
    <property type="evidence" value="ECO:0007669"/>
    <property type="project" value="UniProtKB-KW"/>
</dbReference>
<evidence type="ECO:0000256" key="9">
    <source>
        <dbReference type="ARBA" id="ARBA00023180"/>
    </source>
</evidence>
<reference evidence="13" key="2">
    <citation type="submission" date="2023-05" db="EMBL/GenBank/DDBJ databases">
        <authorList>
            <person name="Schelkunov M.I."/>
        </authorList>
    </citation>
    <scope>NUCLEOTIDE SEQUENCE</scope>
    <source>
        <strain evidence="13">Hsosn_3</strain>
        <tissue evidence="13">Leaf</tissue>
    </source>
</reference>
<keyword evidence="3" id="KW-0813">Transport</keyword>
<dbReference type="CDD" id="cd00010">
    <property type="entry name" value="AAI_LTSS"/>
    <property type="match status" value="1"/>
</dbReference>
<keyword evidence="7" id="KW-0446">Lipid-binding</keyword>
<reference evidence="13" key="1">
    <citation type="submission" date="2023-02" db="EMBL/GenBank/DDBJ databases">
        <title>Genome of toxic invasive species Heracleum sosnowskyi carries increased number of genes despite the absence of recent whole-genome duplications.</title>
        <authorList>
            <person name="Schelkunov M."/>
            <person name="Shtratnikova V."/>
            <person name="Makarenko M."/>
            <person name="Klepikova A."/>
            <person name="Omelchenko D."/>
            <person name="Novikova G."/>
            <person name="Obukhova E."/>
            <person name="Bogdanov V."/>
            <person name="Penin A."/>
            <person name="Logacheva M."/>
        </authorList>
    </citation>
    <scope>NUCLEOTIDE SEQUENCE</scope>
    <source>
        <strain evidence="13">Hsosn_3</strain>
        <tissue evidence="13">Leaf</tissue>
    </source>
</reference>
<evidence type="ECO:0000259" key="12">
    <source>
        <dbReference type="SMART" id="SM00499"/>
    </source>
</evidence>
<keyword evidence="10" id="KW-0449">Lipoprotein</keyword>
<keyword evidence="4" id="KW-1003">Cell membrane</keyword>
<dbReference type="Proteomes" id="UP001237642">
    <property type="component" value="Unassembled WGS sequence"/>
</dbReference>
<evidence type="ECO:0000256" key="3">
    <source>
        <dbReference type="ARBA" id="ARBA00022448"/>
    </source>
</evidence>
<evidence type="ECO:0000256" key="11">
    <source>
        <dbReference type="SAM" id="SignalP"/>
    </source>
</evidence>
<dbReference type="GO" id="GO:0006869">
    <property type="term" value="P:lipid transport"/>
    <property type="evidence" value="ECO:0007669"/>
    <property type="project" value="InterPro"/>
</dbReference>
<feature type="chain" id="PRO_5042240055" evidence="11">
    <location>
        <begin position="26"/>
        <end position="171"/>
    </location>
</feature>
<evidence type="ECO:0000256" key="6">
    <source>
        <dbReference type="ARBA" id="ARBA00022729"/>
    </source>
</evidence>
<protein>
    <submittedName>
        <fullName evidence="13">Non-specific lipid-transfer protein-like protein</fullName>
    </submittedName>
</protein>
<feature type="signal peptide" evidence="11">
    <location>
        <begin position="1"/>
        <end position="25"/>
    </location>
</feature>
<evidence type="ECO:0000313" key="14">
    <source>
        <dbReference type="Proteomes" id="UP001237642"/>
    </source>
</evidence>
<accession>A0AAD8MWY1</accession>
<evidence type="ECO:0000256" key="4">
    <source>
        <dbReference type="ARBA" id="ARBA00022475"/>
    </source>
</evidence>
<keyword evidence="5" id="KW-0336">GPI-anchor</keyword>
<evidence type="ECO:0000256" key="2">
    <source>
        <dbReference type="ARBA" id="ARBA00009748"/>
    </source>
</evidence>
<feature type="domain" description="Bifunctional inhibitor/plant lipid transfer protein/seed storage helical" evidence="12">
    <location>
        <begin position="29"/>
        <end position="108"/>
    </location>
</feature>
<dbReference type="InterPro" id="IPR000528">
    <property type="entry name" value="Plant_nsLTP"/>
</dbReference>
<dbReference type="InterPro" id="IPR016140">
    <property type="entry name" value="Bifunc_inhib/LTP/seed_store"/>
</dbReference>
<evidence type="ECO:0000256" key="7">
    <source>
        <dbReference type="ARBA" id="ARBA00023121"/>
    </source>
</evidence>
<comment type="caution">
    <text evidence="13">The sequence shown here is derived from an EMBL/GenBank/DDBJ whole genome shotgun (WGS) entry which is preliminary data.</text>
</comment>
<keyword evidence="6 11" id="KW-0732">Signal</keyword>
<comment type="subcellular location">
    <subcellularLocation>
        <location evidence="1">Cell membrane</location>
        <topology evidence="1">Lipid-anchor</topology>
        <topology evidence="1">GPI-anchor</topology>
    </subcellularLocation>
</comment>
<organism evidence="13 14">
    <name type="scientific">Heracleum sosnowskyi</name>
    <dbReference type="NCBI Taxonomy" id="360622"/>
    <lineage>
        <taxon>Eukaryota</taxon>
        <taxon>Viridiplantae</taxon>
        <taxon>Streptophyta</taxon>
        <taxon>Embryophyta</taxon>
        <taxon>Tracheophyta</taxon>
        <taxon>Spermatophyta</taxon>
        <taxon>Magnoliopsida</taxon>
        <taxon>eudicotyledons</taxon>
        <taxon>Gunneridae</taxon>
        <taxon>Pentapetalae</taxon>
        <taxon>asterids</taxon>
        <taxon>campanulids</taxon>
        <taxon>Apiales</taxon>
        <taxon>Apiaceae</taxon>
        <taxon>Apioideae</taxon>
        <taxon>apioid superclade</taxon>
        <taxon>Tordylieae</taxon>
        <taxon>Tordyliinae</taxon>
        <taxon>Heracleum</taxon>
    </lineage>
</organism>
<comment type="similarity">
    <text evidence="2">Belongs to the plant LTP family.</text>
</comment>
<dbReference type="SUPFAM" id="SSF47699">
    <property type="entry name" value="Bifunctional inhibitor/lipid-transfer protein/seed storage 2S albumin"/>
    <property type="match status" value="1"/>
</dbReference>
<dbReference type="InterPro" id="IPR043325">
    <property type="entry name" value="LTSS"/>
</dbReference>
<keyword evidence="9" id="KW-0325">Glycoprotein</keyword>
<evidence type="ECO:0000256" key="10">
    <source>
        <dbReference type="ARBA" id="ARBA00023288"/>
    </source>
</evidence>
<keyword evidence="5" id="KW-0472">Membrane</keyword>
<dbReference type="GO" id="GO:0005886">
    <property type="term" value="C:plasma membrane"/>
    <property type="evidence" value="ECO:0007669"/>
    <property type="project" value="UniProtKB-SubCell"/>
</dbReference>
<dbReference type="AlphaFoldDB" id="A0AAD8MWY1"/>
<dbReference type="GO" id="GO:0098552">
    <property type="term" value="C:side of membrane"/>
    <property type="evidence" value="ECO:0007669"/>
    <property type="project" value="UniProtKB-KW"/>
</dbReference>
<keyword evidence="14" id="KW-1185">Reference proteome</keyword>
<gene>
    <name evidence="13" type="ORF">POM88_016005</name>
</gene>
<sequence>MGSKRIELGSLIILMMTLFWARTAAQSGCTSVLIGMSSCLNYVTGSNTSTPSSSCCSSLASVVKSQPQCLCSALNGDAATALGIKINQTLALALPAACKVQTPPVSRCYANGPTLSPIGLPMSPAASPISPSVSGSKDTKANGATSGGSKLKLPFVIVWIIALYASNFSSF</sequence>
<evidence type="ECO:0000256" key="8">
    <source>
        <dbReference type="ARBA" id="ARBA00023157"/>
    </source>
</evidence>
<evidence type="ECO:0000256" key="5">
    <source>
        <dbReference type="ARBA" id="ARBA00022622"/>
    </source>
</evidence>
<dbReference type="Gene3D" id="1.10.110.10">
    <property type="entry name" value="Plant lipid-transfer and hydrophobic proteins"/>
    <property type="match status" value="1"/>
</dbReference>
<evidence type="ECO:0000256" key="1">
    <source>
        <dbReference type="ARBA" id="ARBA00004609"/>
    </source>
</evidence>
<dbReference type="EMBL" id="JAUIZM010000004">
    <property type="protein sequence ID" value="KAK1387827.1"/>
    <property type="molecule type" value="Genomic_DNA"/>
</dbReference>
<dbReference type="InterPro" id="IPR036312">
    <property type="entry name" value="Bifun_inhib/LTP/seed_sf"/>
</dbReference>
<evidence type="ECO:0000313" key="13">
    <source>
        <dbReference type="EMBL" id="KAK1387827.1"/>
    </source>
</evidence>
<dbReference type="Pfam" id="PF14368">
    <property type="entry name" value="LTP_2"/>
    <property type="match status" value="1"/>
</dbReference>
<dbReference type="PRINTS" id="PR00382">
    <property type="entry name" value="LIPIDTRNSFER"/>
</dbReference>
<name>A0AAD8MWY1_9APIA</name>
<proteinExistence type="inferred from homology"/>
<dbReference type="FunFam" id="1.10.110.10:FF:000001">
    <property type="entry name" value="Bifunctional inhibitor/lipid-transfer protein/seed storage 2S albumin superfamily protein"/>
    <property type="match status" value="1"/>
</dbReference>
<keyword evidence="8" id="KW-1015">Disulfide bond</keyword>